<dbReference type="OrthoDB" id="5325862at2759"/>
<dbReference type="HOGENOM" id="CLU_2373435_0_0_1"/>
<organism evidence="2 3">
    <name type="scientific">Penicillium digitatum (strain Pd1 / CECT 20795)</name>
    <name type="common">Green mold</name>
    <dbReference type="NCBI Taxonomy" id="1170230"/>
    <lineage>
        <taxon>Eukaryota</taxon>
        <taxon>Fungi</taxon>
        <taxon>Dikarya</taxon>
        <taxon>Ascomycota</taxon>
        <taxon>Pezizomycotina</taxon>
        <taxon>Eurotiomycetes</taxon>
        <taxon>Eurotiomycetidae</taxon>
        <taxon>Eurotiales</taxon>
        <taxon>Aspergillaceae</taxon>
        <taxon>Penicillium</taxon>
    </lineage>
</organism>
<feature type="region of interest" description="Disordered" evidence="1">
    <location>
        <begin position="37"/>
        <end position="75"/>
    </location>
</feature>
<gene>
    <name evidence="2" type="ORF">PDIP_47200</name>
</gene>
<evidence type="ECO:0000313" key="2">
    <source>
        <dbReference type="EMBL" id="EKV13767.1"/>
    </source>
</evidence>
<dbReference type="KEGG" id="pdp:PDIP_47200"/>
<comment type="caution">
    <text evidence="2">The sequence shown here is derived from an EMBL/GenBank/DDBJ whole genome shotgun (WGS) entry which is preliminary data.</text>
</comment>
<name>K9FYU4_PEND1</name>
<evidence type="ECO:0000256" key="1">
    <source>
        <dbReference type="SAM" id="MobiDB-lite"/>
    </source>
</evidence>
<feature type="compositionally biased region" description="Polar residues" evidence="1">
    <location>
        <begin position="56"/>
        <end position="65"/>
    </location>
</feature>
<reference evidence="3" key="1">
    <citation type="journal article" date="2012" name="BMC Genomics">
        <title>Genome sequence of the necrotrophic fungus Penicillium digitatum, the main postharvest pathogen of citrus.</title>
        <authorList>
            <person name="Marcet-Houben M."/>
            <person name="Ballester A.-R."/>
            <person name="de la Fuente B."/>
            <person name="Harries E."/>
            <person name="Marcos J.F."/>
            <person name="Gonzalez-Candelas L."/>
            <person name="Gabaldon T."/>
        </authorList>
    </citation>
    <scope>NUCLEOTIDE SEQUENCE [LARGE SCALE GENOMIC DNA]</scope>
    <source>
        <strain evidence="3">Pd1 / CECT 20795</strain>
    </source>
</reference>
<dbReference type="EMBL" id="AKCU01000326">
    <property type="protein sequence ID" value="EKV13767.1"/>
    <property type="molecule type" value="Genomic_DNA"/>
</dbReference>
<dbReference type="Proteomes" id="UP000009886">
    <property type="component" value="Unassembled WGS sequence"/>
</dbReference>
<sequence length="95" mass="10502">MRREVNCRVWNLPAKRADGQKDNLIVFSAVDEEKEKTKEALGHKSVRLVGGEVSRTPGTSRSSASEGGGGGGANCRLIKQHYNPLNWTRQLLQRV</sequence>
<proteinExistence type="predicted"/>
<evidence type="ECO:0000313" key="3">
    <source>
        <dbReference type="Proteomes" id="UP000009886"/>
    </source>
</evidence>
<protein>
    <submittedName>
        <fullName evidence="2">Uncharacterized protein</fullName>
    </submittedName>
</protein>
<dbReference type="AlphaFoldDB" id="K9FYU4"/>
<accession>K9FYU4</accession>
<dbReference type="VEuPathDB" id="FungiDB:PDIP_47200"/>